<dbReference type="AlphaFoldDB" id="A0A9X4MB09"/>
<proteinExistence type="predicted"/>
<keyword evidence="2" id="KW-1185">Reference proteome</keyword>
<evidence type="ECO:0000313" key="2">
    <source>
        <dbReference type="Proteomes" id="UP001152872"/>
    </source>
</evidence>
<comment type="caution">
    <text evidence="1">The sequence shown here is derived from an EMBL/GenBank/DDBJ whole genome shotgun (WGS) entry which is preliminary data.</text>
</comment>
<name>A0A9X4MB09_9CYAN</name>
<evidence type="ECO:0000313" key="1">
    <source>
        <dbReference type="EMBL" id="MDG3494456.1"/>
    </source>
</evidence>
<sequence>MSVSWWIAQFVTAQFSSFGSWEFASTLSLNHLRLRSQSQVYLPDVTCHSSIKIDDVVIELIAYG</sequence>
<dbReference type="Proteomes" id="UP001152872">
    <property type="component" value="Unassembled WGS sequence"/>
</dbReference>
<dbReference type="RefSeq" id="WP_277909205.1">
    <property type="nucleotide sequence ID" value="NZ_VBTY01000048.1"/>
</dbReference>
<protein>
    <submittedName>
        <fullName evidence="1">Uncharacterized protein</fullName>
    </submittedName>
</protein>
<reference evidence="1" key="1">
    <citation type="submission" date="2019-05" db="EMBL/GenBank/DDBJ databases">
        <title>Whole genome sequencing of Pseudanabaena catenata USMAC16.</title>
        <authorList>
            <person name="Khan Z."/>
            <person name="Omar W.M."/>
            <person name="Convey P."/>
            <person name="Merican F."/>
            <person name="Najimudin N."/>
        </authorList>
    </citation>
    <scope>NUCLEOTIDE SEQUENCE</scope>
    <source>
        <strain evidence="1">USMAC16</strain>
    </source>
</reference>
<dbReference type="EMBL" id="VBTY01000048">
    <property type="protein sequence ID" value="MDG3494456.1"/>
    <property type="molecule type" value="Genomic_DNA"/>
</dbReference>
<gene>
    <name evidence="1" type="ORF">FEV09_07775</name>
</gene>
<accession>A0A9X4MB09</accession>
<organism evidence="1 2">
    <name type="scientific">Pseudanabaena catenata USMAC16</name>
    <dbReference type="NCBI Taxonomy" id="1855837"/>
    <lineage>
        <taxon>Bacteria</taxon>
        <taxon>Bacillati</taxon>
        <taxon>Cyanobacteriota</taxon>
        <taxon>Cyanophyceae</taxon>
        <taxon>Pseudanabaenales</taxon>
        <taxon>Pseudanabaenaceae</taxon>
        <taxon>Pseudanabaena</taxon>
    </lineage>
</organism>